<organism evidence="1 2">
    <name type="scientific">Cobetia marina</name>
    <name type="common">Deleya marina</name>
    <dbReference type="NCBI Taxonomy" id="28258"/>
    <lineage>
        <taxon>Bacteria</taxon>
        <taxon>Pseudomonadati</taxon>
        <taxon>Pseudomonadota</taxon>
        <taxon>Gammaproteobacteria</taxon>
        <taxon>Oceanospirillales</taxon>
        <taxon>Halomonadaceae</taxon>
        <taxon>Cobetia</taxon>
    </lineage>
</organism>
<gene>
    <name evidence="1" type="ORF">V6243_04460</name>
</gene>
<keyword evidence="2" id="KW-1185">Reference proteome</keyword>
<reference evidence="1 2" key="1">
    <citation type="submission" date="2024-02" db="EMBL/GenBank/DDBJ databases">
        <title>Bacteria isolated from the canopy kelp, Nereocystis luetkeana.</title>
        <authorList>
            <person name="Pfister C.A."/>
            <person name="Younker I.T."/>
            <person name="Light S.H."/>
        </authorList>
    </citation>
    <scope>NUCLEOTIDE SEQUENCE [LARGE SCALE GENOMIC DNA]</scope>
    <source>
        <strain evidence="1 2">TI.5.07</strain>
    </source>
</reference>
<protein>
    <submittedName>
        <fullName evidence="1">Uncharacterized protein</fullName>
    </submittedName>
</protein>
<dbReference type="Proteomes" id="UP001378242">
    <property type="component" value="Unassembled WGS sequence"/>
</dbReference>
<dbReference type="EMBL" id="JBAKAP010000003">
    <property type="protein sequence ID" value="MEL0616075.1"/>
    <property type="molecule type" value="Genomic_DNA"/>
</dbReference>
<name>A0ABU9GC62_COBMA</name>
<proteinExistence type="predicted"/>
<evidence type="ECO:0000313" key="1">
    <source>
        <dbReference type="EMBL" id="MEL0616075.1"/>
    </source>
</evidence>
<dbReference type="RefSeq" id="WP_341541980.1">
    <property type="nucleotide sequence ID" value="NZ_JBAKAP010000003.1"/>
</dbReference>
<comment type="caution">
    <text evidence="1">The sequence shown here is derived from an EMBL/GenBank/DDBJ whole genome shotgun (WGS) entry which is preliminary data.</text>
</comment>
<dbReference type="PROSITE" id="PS51257">
    <property type="entry name" value="PROKAR_LIPOPROTEIN"/>
    <property type="match status" value="1"/>
</dbReference>
<evidence type="ECO:0000313" key="2">
    <source>
        <dbReference type="Proteomes" id="UP001378242"/>
    </source>
</evidence>
<sequence length="67" mass="7201">MKKAATGHPVAAFACLASSFDERLSARADHPRSTHAFQPPYSLMSVIGTPLSAETEQMKPETQREGG</sequence>
<accession>A0ABU9GC62</accession>